<dbReference type="SUPFAM" id="SSF55486">
    <property type="entry name" value="Metalloproteases ('zincins'), catalytic domain"/>
    <property type="match status" value="1"/>
</dbReference>
<sequence>MKLRTIVIAAMILSGDAGVSHAAANPVPPPPASVTRALGLSPFYRKCLMDDGFAIVSSAHVSDYALREAKYLIDSMLEGRGDIRKALIRNKVRFAVQSPTEMTTAIPENRDLTPASYWDKRARGLGPTPDSPAVSCGEENLLDYPGDPYRGENILVHEFSHAIAEMGLPEIDPGFHKRLKACYDGAMKAGLFHGFYAATNLNEYWAEGVQSHFNCNGNAGPDKRVIATREDLKAYDPDLEALIASVFPNRTWRYVPVKQRLTDAHLRGFDPAKSPRFAWPKALLVKSHDDSSGQQRK</sequence>
<reference evidence="1 2" key="1">
    <citation type="journal article" date="2019" name="Int. J. Syst. Evol. Microbiol.">
        <title>Capsulimonas corticalis gen. nov., sp. nov., an aerobic capsulated bacterium, of a novel bacterial order, Capsulimonadales ord. nov., of the class Armatimonadia of the phylum Armatimonadetes.</title>
        <authorList>
            <person name="Li J."/>
            <person name="Kudo C."/>
            <person name="Tonouchi A."/>
        </authorList>
    </citation>
    <scope>NUCLEOTIDE SEQUENCE [LARGE SCALE GENOMIC DNA]</scope>
    <source>
        <strain evidence="1 2">AX-7</strain>
    </source>
</reference>
<protein>
    <submittedName>
        <fullName evidence="1">Uncharacterized protein</fullName>
    </submittedName>
</protein>
<organism evidence="1 2">
    <name type="scientific">Capsulimonas corticalis</name>
    <dbReference type="NCBI Taxonomy" id="2219043"/>
    <lineage>
        <taxon>Bacteria</taxon>
        <taxon>Bacillati</taxon>
        <taxon>Armatimonadota</taxon>
        <taxon>Armatimonadia</taxon>
        <taxon>Capsulimonadales</taxon>
        <taxon>Capsulimonadaceae</taxon>
        <taxon>Capsulimonas</taxon>
    </lineage>
</organism>
<dbReference type="AlphaFoldDB" id="A0A402D6I8"/>
<dbReference type="KEGG" id="ccot:CCAX7_45010"/>
<evidence type="ECO:0000313" key="1">
    <source>
        <dbReference type="EMBL" id="BDI32450.1"/>
    </source>
</evidence>
<name>A0A402D6I8_9BACT</name>
<accession>A0A402D6I8</accession>
<dbReference type="EMBL" id="AP025739">
    <property type="protein sequence ID" value="BDI32450.1"/>
    <property type="molecule type" value="Genomic_DNA"/>
</dbReference>
<dbReference type="RefSeq" id="WP_119325066.1">
    <property type="nucleotide sequence ID" value="NZ_AP025739.1"/>
</dbReference>
<gene>
    <name evidence="1" type="ORF">CCAX7_45010</name>
</gene>
<keyword evidence="2" id="KW-1185">Reference proteome</keyword>
<proteinExistence type="predicted"/>
<dbReference type="OrthoDB" id="9792407at2"/>
<dbReference type="Proteomes" id="UP000287394">
    <property type="component" value="Chromosome"/>
</dbReference>
<evidence type="ECO:0000313" key="2">
    <source>
        <dbReference type="Proteomes" id="UP000287394"/>
    </source>
</evidence>